<dbReference type="Proteomes" id="UP000775872">
    <property type="component" value="Unassembled WGS sequence"/>
</dbReference>
<gene>
    <name evidence="1" type="ORF">CSOL1703_00016961</name>
</gene>
<accession>A0A9P0ENG4</accession>
<protein>
    <submittedName>
        <fullName evidence="1">Uncharacterized protein</fullName>
    </submittedName>
</protein>
<proteinExistence type="predicted"/>
<evidence type="ECO:0000313" key="1">
    <source>
        <dbReference type="EMBL" id="CAH0055059.1"/>
    </source>
</evidence>
<comment type="caution">
    <text evidence="1">The sequence shown here is derived from an EMBL/GenBank/DDBJ whole genome shotgun (WGS) entry which is preliminary data.</text>
</comment>
<keyword evidence="2" id="KW-1185">Reference proteome</keyword>
<dbReference type="AlphaFoldDB" id="A0A9P0ENG4"/>
<sequence length="144" mass="16632">MATAETVDLGPPHPPKEDSIVAFKHTLPEIKHELIRLRREYTKHEPEYFAAVEHLEDEDLRKFDISNLTAVRVATSAYGIHLFGKIRIPALPDSGPAYIHVRLFISEEPAKLHSIHTEEREEADGDKKYRAIFTEKDELEWFDT</sequence>
<dbReference type="EMBL" id="CABFOC020000053">
    <property type="protein sequence ID" value="CAH0055059.1"/>
    <property type="molecule type" value="Genomic_DNA"/>
</dbReference>
<organism evidence="1 2">
    <name type="scientific">Clonostachys solani</name>
    <dbReference type="NCBI Taxonomy" id="160281"/>
    <lineage>
        <taxon>Eukaryota</taxon>
        <taxon>Fungi</taxon>
        <taxon>Dikarya</taxon>
        <taxon>Ascomycota</taxon>
        <taxon>Pezizomycotina</taxon>
        <taxon>Sordariomycetes</taxon>
        <taxon>Hypocreomycetidae</taxon>
        <taxon>Hypocreales</taxon>
        <taxon>Bionectriaceae</taxon>
        <taxon>Clonostachys</taxon>
    </lineage>
</organism>
<reference evidence="2" key="1">
    <citation type="submission" date="2019-06" db="EMBL/GenBank/DDBJ databases">
        <authorList>
            <person name="Broberg M."/>
        </authorList>
    </citation>
    <scope>NUCLEOTIDE SEQUENCE [LARGE SCALE GENOMIC DNA]</scope>
</reference>
<name>A0A9P0ENG4_9HYPO</name>
<evidence type="ECO:0000313" key="2">
    <source>
        <dbReference type="Proteomes" id="UP000775872"/>
    </source>
</evidence>
<dbReference type="OrthoDB" id="3344950at2759"/>
<reference evidence="1 2" key="2">
    <citation type="submission" date="2021-10" db="EMBL/GenBank/DDBJ databases">
        <authorList>
            <person name="Piombo E."/>
        </authorList>
    </citation>
    <scope>NUCLEOTIDE SEQUENCE [LARGE SCALE GENOMIC DNA]</scope>
</reference>